<evidence type="ECO:0000256" key="1">
    <source>
        <dbReference type="SAM" id="MobiDB-lite"/>
    </source>
</evidence>
<evidence type="ECO:0000313" key="4">
    <source>
        <dbReference type="Proteomes" id="UP000694044"/>
    </source>
</evidence>
<sequence>MVKLSTVLAAAALLVLTNSAVAISEDFDVRSGGATAARRQRFLRAAVASSVDDVTSLLDGSLNNGDEEGTSLGKGRRYGRRWPAASLAGHTPSAGQDSQPPCHHDGHDKPKDKEPHGNKKPEGPHPPANKVYNHHHYGASSSSTAGHDHAGTHSVVPPPPPSQHHGDAKGGGKHPGKGQHHNPGDVGFDGKPHTDGSKSAAYHHGVDARAALPTKDAANKASKDSKASSLGIGSADAYLTKGANAGSPHGNK</sequence>
<comment type="caution">
    <text evidence="3">The sequence shown here is derived from an EMBL/GenBank/DDBJ whole genome shotgun (WGS) entry which is preliminary data.</text>
</comment>
<feature type="compositionally biased region" description="Basic residues" evidence="1">
    <location>
        <begin position="171"/>
        <end position="180"/>
    </location>
</feature>
<protein>
    <recommendedName>
        <fullName evidence="5">RxLR effector protein</fullName>
    </recommendedName>
</protein>
<dbReference type="EMBL" id="JAGDFM010000961">
    <property type="protein sequence ID" value="KAG7375719.1"/>
    <property type="molecule type" value="Genomic_DNA"/>
</dbReference>
<dbReference type="Proteomes" id="UP000694044">
    <property type="component" value="Unassembled WGS sequence"/>
</dbReference>
<gene>
    <name evidence="3" type="ORF">PHYPSEUDO_015456</name>
</gene>
<keyword evidence="2" id="KW-0732">Signal</keyword>
<feature type="signal peptide" evidence="2">
    <location>
        <begin position="1"/>
        <end position="22"/>
    </location>
</feature>
<organism evidence="3 4">
    <name type="scientific">Phytophthora pseudosyringae</name>
    <dbReference type="NCBI Taxonomy" id="221518"/>
    <lineage>
        <taxon>Eukaryota</taxon>
        <taxon>Sar</taxon>
        <taxon>Stramenopiles</taxon>
        <taxon>Oomycota</taxon>
        <taxon>Peronosporomycetes</taxon>
        <taxon>Peronosporales</taxon>
        <taxon>Peronosporaceae</taxon>
        <taxon>Phytophthora</taxon>
    </lineage>
</organism>
<proteinExistence type="predicted"/>
<dbReference type="AlphaFoldDB" id="A0A8T1V6I4"/>
<accession>A0A8T1V6I4</accession>
<evidence type="ECO:0000256" key="2">
    <source>
        <dbReference type="SAM" id="SignalP"/>
    </source>
</evidence>
<dbReference type="OrthoDB" id="131271at2759"/>
<feature type="chain" id="PRO_5035735093" description="RxLR effector protein" evidence="2">
    <location>
        <begin position="23"/>
        <end position="252"/>
    </location>
</feature>
<feature type="compositionally biased region" description="Basic and acidic residues" evidence="1">
    <location>
        <begin position="217"/>
        <end position="226"/>
    </location>
</feature>
<keyword evidence="4" id="KW-1185">Reference proteome</keyword>
<reference evidence="3" key="1">
    <citation type="submission" date="2021-02" db="EMBL/GenBank/DDBJ databases">
        <authorList>
            <person name="Palmer J.M."/>
        </authorList>
    </citation>
    <scope>NUCLEOTIDE SEQUENCE</scope>
    <source>
        <strain evidence="3">SCRP734</strain>
    </source>
</reference>
<evidence type="ECO:0008006" key="5">
    <source>
        <dbReference type="Google" id="ProtNLM"/>
    </source>
</evidence>
<evidence type="ECO:0000313" key="3">
    <source>
        <dbReference type="EMBL" id="KAG7375719.1"/>
    </source>
</evidence>
<feature type="region of interest" description="Disordered" evidence="1">
    <location>
        <begin position="56"/>
        <end position="252"/>
    </location>
</feature>
<feature type="compositionally biased region" description="Basic and acidic residues" evidence="1">
    <location>
        <begin position="102"/>
        <end position="123"/>
    </location>
</feature>
<name>A0A8T1V6I4_9STRA</name>